<evidence type="ECO:0000313" key="4">
    <source>
        <dbReference type="Proteomes" id="UP001559025"/>
    </source>
</evidence>
<feature type="region of interest" description="Disordered" evidence="1">
    <location>
        <begin position="132"/>
        <end position="162"/>
    </location>
</feature>
<evidence type="ECO:0000313" key="3">
    <source>
        <dbReference type="EMBL" id="MEX4005962.1"/>
    </source>
</evidence>
<evidence type="ECO:0000256" key="2">
    <source>
        <dbReference type="SAM" id="Phobius"/>
    </source>
</evidence>
<name>A0ABV3WMS6_9HYPH</name>
<proteinExistence type="predicted"/>
<dbReference type="PANTHER" id="PTHR35335">
    <property type="entry name" value="UPF0716 PROTEIN FXSA"/>
    <property type="match status" value="1"/>
</dbReference>
<gene>
    <name evidence="3" type="ORF">V1479_01525</name>
</gene>
<feature type="transmembrane region" description="Helical" evidence="2">
    <location>
        <begin position="28"/>
        <end position="50"/>
    </location>
</feature>
<feature type="compositionally biased region" description="Basic and acidic residues" evidence="1">
    <location>
        <begin position="147"/>
        <end position="162"/>
    </location>
</feature>
<dbReference type="InterPro" id="IPR007313">
    <property type="entry name" value="FxsA"/>
</dbReference>
<evidence type="ECO:0000256" key="1">
    <source>
        <dbReference type="SAM" id="MobiDB-lite"/>
    </source>
</evidence>
<organism evidence="3 4">
    <name type="scientific">Neoaquamicrobium sediminum</name>
    <dbReference type="NCBI Taxonomy" id="1849104"/>
    <lineage>
        <taxon>Bacteria</taxon>
        <taxon>Pseudomonadati</taxon>
        <taxon>Pseudomonadota</taxon>
        <taxon>Alphaproteobacteria</taxon>
        <taxon>Hyphomicrobiales</taxon>
        <taxon>Phyllobacteriaceae</taxon>
        <taxon>Neoaquamicrobium</taxon>
    </lineage>
</organism>
<dbReference type="PANTHER" id="PTHR35335:SF1">
    <property type="entry name" value="UPF0716 PROTEIN FXSA"/>
    <property type="match status" value="1"/>
</dbReference>
<accession>A0ABV3WMS6</accession>
<dbReference type="EMBL" id="JAZHFV010000001">
    <property type="protein sequence ID" value="MEX4005962.1"/>
    <property type="molecule type" value="Genomic_DNA"/>
</dbReference>
<protein>
    <submittedName>
        <fullName evidence="3">FxsA family protein</fullName>
    </submittedName>
</protein>
<keyword evidence="2" id="KW-0812">Transmembrane</keyword>
<dbReference type="NCBIfam" id="NF008528">
    <property type="entry name" value="PRK11463.1-2"/>
    <property type="match status" value="1"/>
</dbReference>
<feature type="transmembrane region" description="Helical" evidence="2">
    <location>
        <begin position="77"/>
        <end position="102"/>
    </location>
</feature>
<sequence length="162" mass="17385">MAFPFIPLLLLALPLAEIAVFVMVGSEIGALATVGLVIATTILGSILLRVQGFGILTRIRETMDAGGSPGRDLVHGVMVLLAGVLLFLPGFVTDALGFLLFIPPIRDLGWRLIRSRITIVTAAAGPGGFRRPGRGRTIDLDEDDFARDDKPQPQRPSITDDR</sequence>
<keyword evidence="4" id="KW-1185">Reference proteome</keyword>
<keyword evidence="2" id="KW-0472">Membrane</keyword>
<keyword evidence="2" id="KW-1133">Transmembrane helix</keyword>
<dbReference type="RefSeq" id="WP_173188681.1">
    <property type="nucleotide sequence ID" value="NZ_JABETK010000001.1"/>
</dbReference>
<dbReference type="Proteomes" id="UP001559025">
    <property type="component" value="Unassembled WGS sequence"/>
</dbReference>
<dbReference type="Pfam" id="PF04186">
    <property type="entry name" value="FxsA"/>
    <property type="match status" value="1"/>
</dbReference>
<comment type="caution">
    <text evidence="3">The sequence shown here is derived from an EMBL/GenBank/DDBJ whole genome shotgun (WGS) entry which is preliminary data.</text>
</comment>
<reference evidence="3 4" key="1">
    <citation type="submission" date="2024-01" db="EMBL/GenBank/DDBJ databases">
        <title>New evidence supports the origin of RcGTA from prophage.</title>
        <authorList>
            <person name="Xu Y."/>
            <person name="Liu B."/>
            <person name="Chen F."/>
        </authorList>
    </citation>
    <scope>NUCLEOTIDE SEQUENCE [LARGE SCALE GENOMIC DNA]</scope>
    <source>
        <strain evidence="3 4">CBW1107-2</strain>
    </source>
</reference>